<organism evidence="2 3">
    <name type="scientific">Vanrija humicola</name>
    <name type="common">Yeast</name>
    <name type="synonym">Cryptococcus humicola</name>
    <dbReference type="NCBI Taxonomy" id="5417"/>
    <lineage>
        <taxon>Eukaryota</taxon>
        <taxon>Fungi</taxon>
        <taxon>Dikarya</taxon>
        <taxon>Basidiomycota</taxon>
        <taxon>Agaricomycotina</taxon>
        <taxon>Tremellomycetes</taxon>
        <taxon>Trichosporonales</taxon>
        <taxon>Trichosporonaceae</taxon>
        <taxon>Vanrija</taxon>
    </lineage>
</organism>
<feature type="region of interest" description="Disordered" evidence="1">
    <location>
        <begin position="29"/>
        <end position="133"/>
    </location>
</feature>
<name>A0A7D8UWP8_VANHU</name>
<keyword evidence="3" id="KW-1185">Reference proteome</keyword>
<dbReference type="OrthoDB" id="8191639at2759"/>
<gene>
    <name evidence="2" type="ORF">VHUM_04013</name>
</gene>
<dbReference type="AlphaFoldDB" id="A0A7D8UWP8"/>
<accession>A0A7D8UWP8</accession>
<evidence type="ECO:0000313" key="2">
    <source>
        <dbReference type="EMBL" id="TXT04930.1"/>
    </source>
</evidence>
<comment type="caution">
    <text evidence="2">The sequence shown here is derived from an EMBL/GenBank/DDBJ whole genome shotgun (WGS) entry which is preliminary data.</text>
</comment>
<feature type="compositionally biased region" description="Low complexity" evidence="1">
    <location>
        <begin position="98"/>
        <end position="109"/>
    </location>
</feature>
<evidence type="ECO:0000256" key="1">
    <source>
        <dbReference type="SAM" id="MobiDB-lite"/>
    </source>
</evidence>
<dbReference type="EMBL" id="QKWK01000013">
    <property type="protein sequence ID" value="TXT04930.1"/>
    <property type="molecule type" value="Genomic_DNA"/>
</dbReference>
<reference evidence="2 3" key="1">
    <citation type="journal article" date="2019" name="PLoS Genet.">
        <title>Convergent evolution of linked mating-type loci in basidiomycete fungi.</title>
        <authorList>
            <person name="Sun S."/>
            <person name="Coelho M.A."/>
            <person name="Heitman J."/>
            <person name="Nowrousian M."/>
        </authorList>
    </citation>
    <scope>NUCLEOTIDE SEQUENCE [LARGE SCALE GENOMIC DNA]</scope>
    <source>
        <strain evidence="2 3">CBS 4282</strain>
    </source>
</reference>
<sequence length="397" mass="43031">MFTNLGLFNSYSCPDLTCNRPGCVFAHPGPSSTRPTAPSTATAARPTPRASTQAAVATQPGKAATATNRSTVDDRTPKMQPPIVRPSAVPAAPPKPSPSVASQSQSGPPMLRIGKLTPQPVSDRQKGLSTGAHSANAKYGNLLLEHPNLARESALLQEQEISASNGQLKAYKTAIHHAAVSVSRRPPPDSLEHPSIGTVKQSRAATEAAKLKSASRLTLERIERYYHSQESLALWGYPDSTDDALQHPSAHHINAEGELHVCGRCKTEFIVSTDQKLGDCRYHYGKLAPERAEGRRVWIYSCCRKERGSAGCEDGVHVFSYKEDDRKLAETEPFKTTESVREALANTKGLDLPKPVDVVGMDCEMICKLRLIGGAKSSKTLQAVPPWLVSPLWMRTE</sequence>
<evidence type="ECO:0000313" key="3">
    <source>
        <dbReference type="Proteomes" id="UP000473826"/>
    </source>
</evidence>
<dbReference type="Proteomes" id="UP000473826">
    <property type="component" value="Unassembled WGS sequence"/>
</dbReference>
<feature type="compositionally biased region" description="Polar residues" evidence="1">
    <location>
        <begin position="119"/>
        <end position="133"/>
    </location>
</feature>
<proteinExistence type="predicted"/>
<protein>
    <recommendedName>
        <fullName evidence="4">C3H1-type domain-containing protein</fullName>
    </recommendedName>
</protein>
<feature type="compositionally biased region" description="Low complexity" evidence="1">
    <location>
        <begin position="30"/>
        <end position="52"/>
    </location>
</feature>
<evidence type="ECO:0008006" key="4">
    <source>
        <dbReference type="Google" id="ProtNLM"/>
    </source>
</evidence>